<comment type="caution">
    <text evidence="1">The sequence shown here is derived from an EMBL/GenBank/DDBJ whole genome shotgun (WGS) entry which is preliminary data.</text>
</comment>
<organism evidence="1 2">
    <name type="scientific">Halodesulfovibrio aestuarii</name>
    <dbReference type="NCBI Taxonomy" id="126333"/>
    <lineage>
        <taxon>Bacteria</taxon>
        <taxon>Pseudomonadati</taxon>
        <taxon>Thermodesulfobacteriota</taxon>
        <taxon>Desulfovibrionia</taxon>
        <taxon>Desulfovibrionales</taxon>
        <taxon>Desulfovibrionaceae</taxon>
        <taxon>Halodesulfovibrio</taxon>
    </lineage>
</organism>
<dbReference type="Proteomes" id="UP001568358">
    <property type="component" value="Unassembled WGS sequence"/>
</dbReference>
<keyword evidence="2" id="KW-1185">Reference proteome</keyword>
<protein>
    <submittedName>
        <fullName evidence="1">Uncharacterized protein</fullName>
    </submittedName>
</protein>
<accession>A0ABV4JX82</accession>
<sequence length="102" mass="11037">MGNHTLVRTDHLDQSMATQIEGNINAVSTTQLQKLAPAGRSVTSVRNELERGESTLVSESPHTSLFIETEDGLELNSDHAITLAHEAVQVLVNRLIPAPVVD</sequence>
<dbReference type="RefSeq" id="WP_371151342.1">
    <property type="nucleotide sequence ID" value="NZ_JBFSOO010000026.1"/>
</dbReference>
<evidence type="ECO:0000313" key="2">
    <source>
        <dbReference type="Proteomes" id="UP001568358"/>
    </source>
</evidence>
<evidence type="ECO:0000313" key="1">
    <source>
        <dbReference type="EMBL" id="MEZ6855091.1"/>
    </source>
</evidence>
<dbReference type="EMBL" id="JBFSOO010000026">
    <property type="protein sequence ID" value="MEZ6855091.1"/>
    <property type="molecule type" value="Genomic_DNA"/>
</dbReference>
<reference evidence="1 2" key="1">
    <citation type="submission" date="2024-07" db="EMBL/GenBank/DDBJ databases">
        <title>Active virus-host system and metabolic interactions in a Lokiarchaeon culture.</title>
        <authorList>
            <person name="Ponce Toledo R.I."/>
            <person name="Rodrigues Oliveira T."/>
            <person name="Schleper C."/>
        </authorList>
    </citation>
    <scope>NUCLEOTIDE SEQUENCE [LARGE SCALE GENOMIC DNA]</scope>
    <source>
        <strain evidence="1 2">B35</strain>
    </source>
</reference>
<name>A0ABV4JX82_9BACT</name>
<gene>
    <name evidence="1" type="ORF">AB2Z07_16615</name>
</gene>
<proteinExistence type="predicted"/>